<protein>
    <recommendedName>
        <fullName evidence="3">Outer membrane protein beta-barrel domain-containing protein</fullName>
    </recommendedName>
</protein>
<proteinExistence type="predicted"/>
<organism evidence="1 2">
    <name type="scientific">Flavipsychrobacter stenotrophus</name>
    <dbReference type="NCBI Taxonomy" id="2077091"/>
    <lineage>
        <taxon>Bacteria</taxon>
        <taxon>Pseudomonadati</taxon>
        <taxon>Bacteroidota</taxon>
        <taxon>Chitinophagia</taxon>
        <taxon>Chitinophagales</taxon>
        <taxon>Chitinophagaceae</taxon>
        <taxon>Flavipsychrobacter</taxon>
    </lineage>
</organism>
<reference evidence="1 2" key="1">
    <citation type="submission" date="2018-01" db="EMBL/GenBank/DDBJ databases">
        <title>A novel member of the phylum Bacteroidetes isolated from glacier ice.</title>
        <authorList>
            <person name="Liu Q."/>
            <person name="Xin Y.-H."/>
        </authorList>
    </citation>
    <scope>NUCLEOTIDE SEQUENCE [LARGE SCALE GENOMIC DNA]</scope>
    <source>
        <strain evidence="1 2">RB1R16</strain>
    </source>
</reference>
<evidence type="ECO:0000313" key="1">
    <source>
        <dbReference type="EMBL" id="PQJ11283.1"/>
    </source>
</evidence>
<evidence type="ECO:0008006" key="3">
    <source>
        <dbReference type="Google" id="ProtNLM"/>
    </source>
</evidence>
<dbReference type="EMBL" id="PPSL01000002">
    <property type="protein sequence ID" value="PQJ11283.1"/>
    <property type="molecule type" value="Genomic_DNA"/>
</dbReference>
<accession>A0A2S7SWJ0</accession>
<sequence length="245" mass="26754">MFFLSAIQSSAQLSFRIIPFSGYGISGIHIATSATPSYSYKREGHYQSHGSFAGGVLAGVCGGRAGFTTGLQFLSDGMTYVGTESIYHGLGSGGSYTTGNFSDNTRFSHLVVPAILSFRFFIDSAITFVPGIGVETSFNLRSKTYSKDIYDDQHTLVMSGTEFAKYYAPVTASLMLQANIEVALSKKSFLYAGLTYRYMISDFLRSPYAAGYIYGFQGILGFGFNMSQLKHNQVKRPVNPVNQDD</sequence>
<comment type="caution">
    <text evidence="1">The sequence shown here is derived from an EMBL/GenBank/DDBJ whole genome shotgun (WGS) entry which is preliminary data.</text>
</comment>
<gene>
    <name evidence="1" type="ORF">CJD36_005625</name>
</gene>
<dbReference type="AlphaFoldDB" id="A0A2S7SWJ0"/>
<keyword evidence="2" id="KW-1185">Reference proteome</keyword>
<name>A0A2S7SWJ0_9BACT</name>
<dbReference type="Proteomes" id="UP000239872">
    <property type="component" value="Unassembled WGS sequence"/>
</dbReference>
<evidence type="ECO:0000313" key="2">
    <source>
        <dbReference type="Proteomes" id="UP000239872"/>
    </source>
</evidence>